<comment type="similarity">
    <text evidence="4 13">Belongs to the cytochrome P450 family.</text>
</comment>
<evidence type="ECO:0000256" key="2">
    <source>
        <dbReference type="ARBA" id="ARBA00004174"/>
    </source>
</evidence>
<gene>
    <name evidence="14" type="ORF">RUM44_006063</name>
</gene>
<evidence type="ECO:0000256" key="6">
    <source>
        <dbReference type="ARBA" id="ARBA00022723"/>
    </source>
</evidence>
<dbReference type="Gene3D" id="1.10.630.10">
    <property type="entry name" value="Cytochrome P450"/>
    <property type="match status" value="1"/>
</dbReference>
<evidence type="ECO:0000256" key="12">
    <source>
        <dbReference type="ARBA" id="ARBA00023136"/>
    </source>
</evidence>
<evidence type="ECO:0000256" key="9">
    <source>
        <dbReference type="ARBA" id="ARBA00023002"/>
    </source>
</evidence>
<dbReference type="PRINTS" id="PR00463">
    <property type="entry name" value="EP450I"/>
</dbReference>
<comment type="subcellular location">
    <subcellularLocation>
        <location evidence="3">Endoplasmic reticulum membrane</location>
        <topology evidence="3">Peripheral membrane protein</topology>
    </subcellularLocation>
    <subcellularLocation>
        <location evidence="2">Microsome membrane</location>
        <topology evidence="2">Peripheral membrane protein</topology>
    </subcellularLocation>
</comment>
<keyword evidence="8" id="KW-0492">Microsome</keyword>
<protein>
    <recommendedName>
        <fullName evidence="16">Cytochrome P450</fullName>
    </recommendedName>
</protein>
<dbReference type="CDD" id="cd11056">
    <property type="entry name" value="CYP6-like"/>
    <property type="match status" value="1"/>
</dbReference>
<sequence length="523" mass="60499">MDWMQLIVAAAVIVFLLLKYSRKEMDRIRKKGIRCTNPVPLFGDGLPIFLKRIDALKYNIGLYDRFKGDRLCGVQVFGKPSIMVRDPELLRYIMVKDADHFINRFNWTNNSDVFLSKNLSLLQDEQWRNLRIVMTTIFTAAKMKDMFKFMEICSEQAVKNMALRLEEQMSNKGPSSNVLELEMKDYFSRYGTDVIASTAFGLEVDSFKNPNNEFYETGMILRNAFTSFPFFKMMFITWLPSLAKLLNITFFGKKVNDFFISTVSETIRNREKYNIVRKDVIHILTEARKGKIDTDNQTELGKAKLPHFTDIDIAAQAMSFFFGGFDIMATALSFACYEMAANPDVQERLYEDIEQVIEKNGGVTYDGVMHQMEYLDMVVKEVLRKWPPAVVTDRACSKAYTIPKTEDSPEVTLERGDIIMIPIVAFHRDPENYPDPEKFDPERFRDEKNTIKPFTYLPFGAGLRHCIALRYAAMEMKVALIHLIRTFQMVPTEKTLIPLKLSKKTGFMLQPENGFWIGLKLRA</sequence>
<evidence type="ECO:0008006" key="16">
    <source>
        <dbReference type="Google" id="ProtNLM"/>
    </source>
</evidence>
<evidence type="ECO:0000256" key="3">
    <source>
        <dbReference type="ARBA" id="ARBA00004406"/>
    </source>
</evidence>
<dbReference type="EMBL" id="JAWJWF010000006">
    <property type="protein sequence ID" value="KAK6631536.1"/>
    <property type="molecule type" value="Genomic_DNA"/>
</dbReference>
<dbReference type="InterPro" id="IPR017972">
    <property type="entry name" value="Cyt_P450_CS"/>
</dbReference>
<keyword evidence="9 13" id="KW-0560">Oxidoreductase</keyword>
<comment type="cofactor">
    <cofactor evidence="1">
        <name>heme</name>
        <dbReference type="ChEBI" id="CHEBI:30413"/>
    </cofactor>
</comment>
<dbReference type="InterPro" id="IPR036396">
    <property type="entry name" value="Cyt_P450_sf"/>
</dbReference>
<dbReference type="PRINTS" id="PR00385">
    <property type="entry name" value="P450"/>
</dbReference>
<keyword evidence="10 13" id="KW-0408">Iron</keyword>
<keyword evidence="6 13" id="KW-0479">Metal-binding</keyword>
<evidence type="ECO:0000256" key="5">
    <source>
        <dbReference type="ARBA" id="ARBA00022617"/>
    </source>
</evidence>
<keyword evidence="12" id="KW-0472">Membrane</keyword>
<keyword evidence="11 13" id="KW-0503">Monooxygenase</keyword>
<reference evidence="14 15" key="1">
    <citation type="submission" date="2023-09" db="EMBL/GenBank/DDBJ databases">
        <title>Genomes of two closely related lineages of the louse Polyplax serrata with different host specificities.</title>
        <authorList>
            <person name="Martinu J."/>
            <person name="Tarabai H."/>
            <person name="Stefka J."/>
            <person name="Hypsa V."/>
        </authorList>
    </citation>
    <scope>NUCLEOTIDE SEQUENCE [LARGE SCALE GENOMIC DNA]</scope>
    <source>
        <strain evidence="14">98ZLc_SE</strain>
    </source>
</reference>
<dbReference type="InterPro" id="IPR001128">
    <property type="entry name" value="Cyt_P450"/>
</dbReference>
<evidence type="ECO:0000313" key="14">
    <source>
        <dbReference type="EMBL" id="KAK6631536.1"/>
    </source>
</evidence>
<evidence type="ECO:0000256" key="4">
    <source>
        <dbReference type="ARBA" id="ARBA00010617"/>
    </source>
</evidence>
<evidence type="ECO:0000256" key="10">
    <source>
        <dbReference type="ARBA" id="ARBA00023004"/>
    </source>
</evidence>
<organism evidence="14 15">
    <name type="scientific">Polyplax serrata</name>
    <name type="common">Common mouse louse</name>
    <dbReference type="NCBI Taxonomy" id="468196"/>
    <lineage>
        <taxon>Eukaryota</taxon>
        <taxon>Metazoa</taxon>
        <taxon>Ecdysozoa</taxon>
        <taxon>Arthropoda</taxon>
        <taxon>Hexapoda</taxon>
        <taxon>Insecta</taxon>
        <taxon>Pterygota</taxon>
        <taxon>Neoptera</taxon>
        <taxon>Paraneoptera</taxon>
        <taxon>Psocodea</taxon>
        <taxon>Troctomorpha</taxon>
        <taxon>Phthiraptera</taxon>
        <taxon>Anoplura</taxon>
        <taxon>Polyplacidae</taxon>
        <taxon>Polyplax</taxon>
    </lineage>
</organism>
<dbReference type="InterPro" id="IPR002401">
    <property type="entry name" value="Cyt_P450_E_grp-I"/>
</dbReference>
<accession>A0ABR1AYV5</accession>
<evidence type="ECO:0000256" key="13">
    <source>
        <dbReference type="RuleBase" id="RU000461"/>
    </source>
</evidence>
<name>A0ABR1AYV5_POLSC</name>
<dbReference type="PROSITE" id="PS00086">
    <property type="entry name" value="CYTOCHROME_P450"/>
    <property type="match status" value="1"/>
</dbReference>
<dbReference type="SUPFAM" id="SSF48264">
    <property type="entry name" value="Cytochrome P450"/>
    <property type="match status" value="1"/>
</dbReference>
<evidence type="ECO:0000256" key="8">
    <source>
        <dbReference type="ARBA" id="ARBA00022848"/>
    </source>
</evidence>
<keyword evidence="5 13" id="KW-0349">Heme</keyword>
<evidence type="ECO:0000256" key="1">
    <source>
        <dbReference type="ARBA" id="ARBA00001971"/>
    </source>
</evidence>
<evidence type="ECO:0000313" key="15">
    <source>
        <dbReference type="Proteomes" id="UP001359485"/>
    </source>
</evidence>
<dbReference type="Pfam" id="PF00067">
    <property type="entry name" value="p450"/>
    <property type="match status" value="1"/>
</dbReference>
<dbReference type="PANTHER" id="PTHR24292">
    <property type="entry name" value="CYTOCHROME P450"/>
    <property type="match status" value="1"/>
</dbReference>
<keyword evidence="7" id="KW-0256">Endoplasmic reticulum</keyword>
<evidence type="ECO:0000256" key="7">
    <source>
        <dbReference type="ARBA" id="ARBA00022824"/>
    </source>
</evidence>
<evidence type="ECO:0000256" key="11">
    <source>
        <dbReference type="ARBA" id="ARBA00023033"/>
    </source>
</evidence>
<dbReference type="InterPro" id="IPR050476">
    <property type="entry name" value="Insect_CytP450_Detox"/>
</dbReference>
<comment type="caution">
    <text evidence="14">The sequence shown here is derived from an EMBL/GenBank/DDBJ whole genome shotgun (WGS) entry which is preliminary data.</text>
</comment>
<keyword evidence="15" id="KW-1185">Reference proteome</keyword>
<proteinExistence type="inferred from homology"/>
<dbReference type="Proteomes" id="UP001359485">
    <property type="component" value="Unassembled WGS sequence"/>
</dbReference>
<dbReference type="PANTHER" id="PTHR24292:SF54">
    <property type="entry name" value="CYP9F3-RELATED"/>
    <property type="match status" value="1"/>
</dbReference>